<dbReference type="SUPFAM" id="SSF54285">
    <property type="entry name" value="MoaD/ThiS"/>
    <property type="match status" value="1"/>
</dbReference>
<protein>
    <recommendedName>
        <fullName evidence="2">UPF0125 protein F1609_29420</fullName>
    </recommendedName>
</protein>
<dbReference type="InterPro" id="IPR037021">
    <property type="entry name" value="RnfH_sf"/>
</dbReference>
<dbReference type="InterPro" id="IPR005346">
    <property type="entry name" value="RnfH"/>
</dbReference>
<dbReference type="Proteomes" id="UP000819052">
    <property type="component" value="Unassembled WGS sequence"/>
</dbReference>
<dbReference type="InterPro" id="IPR016155">
    <property type="entry name" value="Mopterin_synth/thiamin_S_b"/>
</dbReference>
<proteinExistence type="inferred from homology"/>
<dbReference type="NCBIfam" id="NF002490">
    <property type="entry name" value="PRK01777.1"/>
    <property type="match status" value="1"/>
</dbReference>
<evidence type="ECO:0000313" key="3">
    <source>
        <dbReference type="EMBL" id="NHZ44256.1"/>
    </source>
</evidence>
<gene>
    <name evidence="3" type="ORF">F1609_29420</name>
</gene>
<keyword evidence="4" id="KW-1185">Reference proteome</keyword>
<accession>A0ABX0MPW2</accession>
<evidence type="ECO:0000256" key="1">
    <source>
        <dbReference type="ARBA" id="ARBA00010645"/>
    </source>
</evidence>
<dbReference type="EMBL" id="VVIW01000029">
    <property type="protein sequence ID" value="NHZ44256.1"/>
    <property type="molecule type" value="Genomic_DNA"/>
</dbReference>
<evidence type="ECO:0000256" key="2">
    <source>
        <dbReference type="HAMAP-Rule" id="MF_00460"/>
    </source>
</evidence>
<reference evidence="3 4" key="1">
    <citation type="submission" date="2019-09" db="EMBL/GenBank/DDBJ databases">
        <title>Taxonomy of Antarctic Massilia spp.: description of Massilia rubra sp. nov., Massilia aquatica sp. nov., Massilia mucilaginosa sp. nov., Massilia frigida sp. nov. isolated from streams, lakes and regoliths.</title>
        <authorList>
            <person name="Holochova P."/>
            <person name="Sedlacek I."/>
            <person name="Kralova S."/>
            <person name="Maslanova I."/>
            <person name="Busse H.-J."/>
            <person name="Stankova E."/>
            <person name="Vrbovska V."/>
            <person name="Kovarovic V."/>
            <person name="Bartak M."/>
            <person name="Svec P."/>
            <person name="Pantucek R."/>
        </authorList>
    </citation>
    <scope>NUCLEOTIDE SEQUENCE [LARGE SCALE GENOMIC DNA]</scope>
    <source>
        <strain evidence="3 4">CCM 8693</strain>
    </source>
</reference>
<evidence type="ECO:0000313" key="4">
    <source>
        <dbReference type="Proteomes" id="UP000819052"/>
    </source>
</evidence>
<comment type="caution">
    <text evidence="3">The sequence shown here is derived from an EMBL/GenBank/DDBJ whole genome shotgun (WGS) entry which is preliminary data.</text>
</comment>
<comment type="similarity">
    <text evidence="1 2">Belongs to the UPF0125 (RnfH) family.</text>
</comment>
<dbReference type="Pfam" id="PF03658">
    <property type="entry name" value="Ub-RnfH"/>
    <property type="match status" value="1"/>
</dbReference>
<dbReference type="Gene3D" id="3.10.20.280">
    <property type="entry name" value="RnfH-like"/>
    <property type="match status" value="1"/>
</dbReference>
<organism evidence="3 4">
    <name type="scientific">Massilia aquatica</name>
    <dbReference type="NCBI Taxonomy" id="2609000"/>
    <lineage>
        <taxon>Bacteria</taxon>
        <taxon>Pseudomonadati</taxon>
        <taxon>Pseudomonadota</taxon>
        <taxon>Betaproteobacteria</taxon>
        <taxon>Burkholderiales</taxon>
        <taxon>Oxalobacteraceae</taxon>
        <taxon>Telluria group</taxon>
        <taxon>Massilia</taxon>
    </lineage>
</organism>
<dbReference type="PANTHER" id="PTHR37483">
    <property type="entry name" value="UPF0125 PROTEIN RATB"/>
    <property type="match status" value="1"/>
</dbReference>
<name>A0ABX0MPW2_9BURK</name>
<dbReference type="PANTHER" id="PTHR37483:SF1">
    <property type="entry name" value="UPF0125 PROTEIN RATB"/>
    <property type="match status" value="1"/>
</dbReference>
<dbReference type="HAMAP" id="MF_00460">
    <property type="entry name" value="UPF0125_RnfH"/>
    <property type="match status" value="1"/>
</dbReference>
<sequence length="94" mass="10601">MIAVQVCYATPLREYLQELTVEQGCTIEQAIRQSGVLEAIPGIDLALQPVGLYGKKKPLDTVLRARDRIEIYRPLVADPKESRRKRADKKAQPL</sequence>